<dbReference type="AlphaFoldDB" id="A0A4V1IWE1"/>
<feature type="non-terminal residue" evidence="1">
    <location>
        <position position="1"/>
    </location>
</feature>
<dbReference type="STRING" id="78915.A0A4V1IWE1"/>
<name>A0A4V1IWE1_9FUNG</name>
<dbReference type="GO" id="GO:0030490">
    <property type="term" value="P:maturation of SSU-rRNA"/>
    <property type="evidence" value="ECO:0007669"/>
    <property type="project" value="TreeGrafter"/>
</dbReference>
<dbReference type="PANTHER" id="PTHR47524">
    <property type="entry name" value="20S RRNA ACCUMULATION PROTEIN 4"/>
    <property type="match status" value="1"/>
</dbReference>
<reference evidence="2" key="1">
    <citation type="journal article" date="2018" name="Nat. Microbiol.">
        <title>Leveraging single-cell genomics to expand the fungal tree of life.</title>
        <authorList>
            <person name="Ahrendt S.R."/>
            <person name="Quandt C.A."/>
            <person name="Ciobanu D."/>
            <person name="Clum A."/>
            <person name="Salamov A."/>
            <person name="Andreopoulos B."/>
            <person name="Cheng J.F."/>
            <person name="Woyke T."/>
            <person name="Pelin A."/>
            <person name="Henrissat B."/>
            <person name="Reynolds N.K."/>
            <person name="Benny G.L."/>
            <person name="Smith M.E."/>
            <person name="James T.Y."/>
            <person name="Grigoriev I.V."/>
        </authorList>
    </citation>
    <scope>NUCLEOTIDE SEQUENCE [LARGE SCALE GENOMIC DNA]</scope>
    <source>
        <strain evidence="2">RSA 1356</strain>
    </source>
</reference>
<organism evidence="1 2">
    <name type="scientific">Thamnocephalis sphaerospora</name>
    <dbReference type="NCBI Taxonomy" id="78915"/>
    <lineage>
        <taxon>Eukaryota</taxon>
        <taxon>Fungi</taxon>
        <taxon>Fungi incertae sedis</taxon>
        <taxon>Zoopagomycota</taxon>
        <taxon>Zoopagomycotina</taxon>
        <taxon>Zoopagomycetes</taxon>
        <taxon>Zoopagales</taxon>
        <taxon>Sigmoideomycetaceae</taxon>
        <taxon>Thamnocephalis</taxon>
    </lineage>
</organism>
<protein>
    <recommendedName>
        <fullName evidence="3">Programmed cell death protein 2</fullName>
    </recommendedName>
</protein>
<gene>
    <name evidence="1" type="ORF">THASP1DRAFT_2631</name>
</gene>
<dbReference type="OrthoDB" id="443682at2759"/>
<dbReference type="EMBL" id="KZ992746">
    <property type="protein sequence ID" value="RKP07239.1"/>
    <property type="molecule type" value="Genomic_DNA"/>
</dbReference>
<dbReference type="Proteomes" id="UP000271241">
    <property type="component" value="Unassembled WGS sequence"/>
</dbReference>
<accession>A0A4V1IWE1</accession>
<evidence type="ECO:0000313" key="2">
    <source>
        <dbReference type="Proteomes" id="UP000271241"/>
    </source>
</evidence>
<evidence type="ECO:0008006" key="3">
    <source>
        <dbReference type="Google" id="ProtNLM"/>
    </source>
</evidence>
<keyword evidence="2" id="KW-1185">Reference proteome</keyword>
<feature type="non-terminal residue" evidence="1">
    <location>
        <position position="92"/>
    </location>
</feature>
<dbReference type="PANTHER" id="PTHR47524:SF1">
    <property type="entry name" value="20S RRNA ACCUMULATION PROTEIN 4"/>
    <property type="match status" value="1"/>
</dbReference>
<evidence type="ECO:0000313" key="1">
    <source>
        <dbReference type="EMBL" id="RKP07239.1"/>
    </source>
</evidence>
<sequence length="92" mass="10664">SAVLLGYSDGYVDDKDLEELDAYQTRIGGLPTWLDDAQKPDPTVMHCGGCNRQMRLLVQVYVPLDHRPHERVLYVWGCNHRRCMREQGCFRV</sequence>
<proteinExistence type="predicted"/>